<reference evidence="3" key="1">
    <citation type="journal article" date="2019" name="Int. J. Syst. Evol. Microbiol.">
        <title>The Global Catalogue of Microorganisms (GCM) 10K type strain sequencing project: providing services to taxonomists for standard genome sequencing and annotation.</title>
        <authorList>
            <consortium name="The Broad Institute Genomics Platform"/>
            <consortium name="The Broad Institute Genome Sequencing Center for Infectious Disease"/>
            <person name="Wu L."/>
            <person name="Ma J."/>
        </authorList>
    </citation>
    <scope>NUCLEOTIDE SEQUENCE [LARGE SCALE GENOMIC DNA]</scope>
    <source>
        <strain evidence="3">CCUG 62981</strain>
    </source>
</reference>
<evidence type="ECO:0000313" key="3">
    <source>
        <dbReference type="Proteomes" id="UP001596024"/>
    </source>
</evidence>
<proteinExistence type="predicted"/>
<comment type="caution">
    <text evidence="2">The sequence shown here is derived from an EMBL/GenBank/DDBJ whole genome shotgun (WGS) entry which is preliminary data.</text>
</comment>
<name>A0ABV9N8A2_9PROT</name>
<dbReference type="RefSeq" id="WP_371394765.1">
    <property type="nucleotide sequence ID" value="NZ_CP163421.1"/>
</dbReference>
<accession>A0ABV9N8A2</accession>
<dbReference type="EMBL" id="JBHSGQ010000001">
    <property type="protein sequence ID" value="MFC4724086.1"/>
    <property type="molecule type" value="Genomic_DNA"/>
</dbReference>
<dbReference type="Pfam" id="PF09838">
    <property type="entry name" value="DUF2065"/>
    <property type="match status" value="1"/>
</dbReference>
<dbReference type="PANTHER" id="PTHR38602">
    <property type="entry name" value="INNER MEMBRANE PROTEIN-RELATED"/>
    <property type="match status" value="1"/>
</dbReference>
<dbReference type="Proteomes" id="UP001596024">
    <property type="component" value="Unassembled WGS sequence"/>
</dbReference>
<organism evidence="2 3">
    <name type="scientific">Glycocaulis abyssi</name>
    <dbReference type="NCBI Taxonomy" id="1433403"/>
    <lineage>
        <taxon>Bacteria</taxon>
        <taxon>Pseudomonadati</taxon>
        <taxon>Pseudomonadota</taxon>
        <taxon>Alphaproteobacteria</taxon>
        <taxon>Maricaulales</taxon>
        <taxon>Maricaulaceae</taxon>
        <taxon>Glycocaulis</taxon>
    </lineage>
</organism>
<dbReference type="InterPro" id="IPR019201">
    <property type="entry name" value="DUF2065"/>
</dbReference>
<feature type="transmembrane region" description="Helical" evidence="1">
    <location>
        <begin position="47"/>
        <end position="65"/>
    </location>
</feature>
<feature type="transmembrane region" description="Helical" evidence="1">
    <location>
        <begin position="6"/>
        <end position="27"/>
    </location>
</feature>
<evidence type="ECO:0000256" key="1">
    <source>
        <dbReference type="SAM" id="Phobius"/>
    </source>
</evidence>
<evidence type="ECO:0000313" key="2">
    <source>
        <dbReference type="EMBL" id="MFC4724086.1"/>
    </source>
</evidence>
<gene>
    <name evidence="2" type="ORF">ACFPB0_02155</name>
</gene>
<keyword evidence="1" id="KW-0472">Membrane</keyword>
<protein>
    <submittedName>
        <fullName evidence="2">DUF2065 domain-containing protein</fullName>
    </submittedName>
</protein>
<keyword evidence="1" id="KW-1133">Transmembrane helix</keyword>
<dbReference type="PANTHER" id="PTHR38602:SF1">
    <property type="entry name" value="INNER MEMBRANE PROTEIN"/>
    <property type="match status" value="1"/>
</dbReference>
<sequence length="69" mass="6881">MSVGAMLGWIVLAIGLVLVVEGLLYALAPSLARRMAEAAASVPPGTLRLAGVGAVAAGVILVWLGRTLG</sequence>
<keyword evidence="1" id="KW-0812">Transmembrane</keyword>
<keyword evidence="3" id="KW-1185">Reference proteome</keyword>